<comment type="caution">
    <text evidence="3">The sequence shown here is derived from an EMBL/GenBank/DDBJ whole genome shotgun (WGS) entry which is preliminary data.</text>
</comment>
<dbReference type="Proteomes" id="UP000092584">
    <property type="component" value="Unassembled WGS sequence"/>
</dbReference>
<organism evidence="3 4">
    <name type="scientific">Polaribacter vadi</name>
    <dbReference type="NCBI Taxonomy" id="1774273"/>
    <lineage>
        <taxon>Bacteria</taxon>
        <taxon>Pseudomonadati</taxon>
        <taxon>Bacteroidota</taxon>
        <taxon>Flavobacteriia</taxon>
        <taxon>Flavobacteriales</taxon>
        <taxon>Flavobacteriaceae</taxon>
    </lineage>
</organism>
<evidence type="ECO:0000313" key="4">
    <source>
        <dbReference type="Proteomes" id="UP000092584"/>
    </source>
</evidence>
<keyword evidence="1" id="KW-0378">Hydrolase</keyword>
<feature type="domain" description="CBM-cenC" evidence="2">
    <location>
        <begin position="381"/>
        <end position="478"/>
    </location>
</feature>
<keyword evidence="4" id="KW-1185">Reference proteome</keyword>
<dbReference type="KEGG" id="pob:LPB03_00425"/>
<feature type="domain" description="CBM-cenC" evidence="2">
    <location>
        <begin position="525"/>
        <end position="636"/>
    </location>
</feature>
<evidence type="ECO:0000256" key="1">
    <source>
        <dbReference type="ARBA" id="ARBA00022801"/>
    </source>
</evidence>
<proteinExistence type="predicted"/>
<dbReference type="InterPro" id="IPR003305">
    <property type="entry name" value="CenC_carb-bd"/>
</dbReference>
<dbReference type="RefSeq" id="WP_065318452.1">
    <property type="nucleotide sequence ID" value="NZ_CP017477.1"/>
</dbReference>
<dbReference type="Pfam" id="PF02018">
    <property type="entry name" value="CBM_4_9"/>
    <property type="match status" value="2"/>
</dbReference>
<dbReference type="Gene3D" id="2.60.120.260">
    <property type="entry name" value="Galactose-binding domain-like"/>
    <property type="match status" value="2"/>
</dbReference>
<evidence type="ECO:0000259" key="2">
    <source>
        <dbReference type="Pfam" id="PF02018"/>
    </source>
</evidence>
<dbReference type="STRING" id="1774273.LPB03_00425"/>
<dbReference type="InterPro" id="IPR008979">
    <property type="entry name" value="Galactose-bd-like_sf"/>
</dbReference>
<sequence length="668" mass="72069">MKKIKNFYKIFFLLFLVIACEEDLRDTSFTDAITAPKNVSAIFNITQDNTGSVTITPSAEGAAGFKVIFGDDSDSVTLLPGENANKIYEEGSYNVTIVASNLKGDETEITQPLVVSFKAPENVVVTLENDAAITKQVNITATADFATMYEFYSGETGVNQPAATANIGETIKYQYQTPGIYSTRVIVKGGAIATTEYTEEFEVTEILAPLSAAPTPRNRVETDVVSIFSDKYTNVTLNELPTDWSATNFEATTIDDNNVWKLTNLDFLGMVTNYDTGIDISGMEMMHIDYWVPEGITNGLSVKLVNTTEDPKQEAEVSLGTTIGGSWQSIEINMSDFDAGNLSNKEKITQILIDSDGVAGVVYIDNFYFYKAPAAAPFDGGLLTNGDFENGSDSWLIGVDDSSSAPVVTDGGNTYYSVNVTNANPNEPYLVNVSQKLNIVQGNTYVLTFDAWSDVNRSIIGGIGLSGGDFSNDSKPVNITTTRSQYELILSSESFGAADARVLFDLNGENGLVNIDDVSLKLQVNNLLSNGDFENGSDSWIVGVDDTSSAPVVTDGGNTYYSVNVTNANPNEPYLVNVSQKLEIVQGNTYTLTFDAWSDVERAIIGGIGLSGGDFSNDSKPVDITTTKTNYTLTLSSENFGATDARVLFDLNGENGLVNIDNVVLTIN</sequence>
<gene>
    <name evidence="3" type="ORF">LPB3_04680</name>
</gene>
<protein>
    <recommendedName>
        <fullName evidence="2">CBM-cenC domain-containing protein</fullName>
    </recommendedName>
</protein>
<dbReference type="EMBL" id="LSFM01000019">
    <property type="protein sequence ID" value="OBY65078.1"/>
    <property type="molecule type" value="Genomic_DNA"/>
</dbReference>
<name>A0A1B8TZJ5_9FLAO</name>
<dbReference type="SUPFAM" id="SSF49785">
    <property type="entry name" value="Galactose-binding domain-like"/>
    <property type="match status" value="2"/>
</dbReference>
<dbReference type="GO" id="GO:0016798">
    <property type="term" value="F:hydrolase activity, acting on glycosyl bonds"/>
    <property type="evidence" value="ECO:0007669"/>
    <property type="project" value="InterPro"/>
</dbReference>
<reference evidence="4" key="1">
    <citation type="submission" date="2016-02" db="EMBL/GenBank/DDBJ databases">
        <authorList>
            <person name="Shin S.-K."/>
            <person name="Yi H."/>
            <person name="Kim E."/>
        </authorList>
    </citation>
    <scope>NUCLEOTIDE SEQUENCE [LARGE SCALE GENOMIC DNA]</scope>
    <source>
        <strain evidence="4">LPB0003</strain>
    </source>
</reference>
<evidence type="ECO:0000313" key="3">
    <source>
        <dbReference type="EMBL" id="OBY65078.1"/>
    </source>
</evidence>
<dbReference type="Gene3D" id="2.60.120.430">
    <property type="entry name" value="Galactose-binding lectin"/>
    <property type="match status" value="1"/>
</dbReference>
<accession>A0A1B8TZJ5</accession>
<dbReference type="AlphaFoldDB" id="A0A1B8TZJ5"/>
<dbReference type="PROSITE" id="PS51257">
    <property type="entry name" value="PROKAR_LIPOPROTEIN"/>
    <property type="match status" value="1"/>
</dbReference>